<protein>
    <submittedName>
        <fullName evidence="1">Uncharacterized protein</fullName>
    </submittedName>
</protein>
<dbReference type="AlphaFoldDB" id="Q0B1N3"/>
<name>Q0B1N3_BURCM</name>
<organism evidence="1 2">
    <name type="scientific">Burkholderia ambifaria (strain ATCC BAA-244 / DSM 16087 / CCUG 44356 / LMG 19182 / AMMD)</name>
    <name type="common">Burkholderia cepacia (strain AMMD)</name>
    <dbReference type="NCBI Taxonomy" id="339670"/>
    <lineage>
        <taxon>Bacteria</taxon>
        <taxon>Pseudomonadati</taxon>
        <taxon>Pseudomonadota</taxon>
        <taxon>Betaproteobacteria</taxon>
        <taxon>Burkholderiales</taxon>
        <taxon>Burkholderiaceae</taxon>
        <taxon>Burkholderia</taxon>
        <taxon>Burkholderia cepacia complex</taxon>
    </lineage>
</organism>
<gene>
    <name evidence="1" type="ordered locus">Bamb_6396</name>
</gene>
<dbReference type="Proteomes" id="UP000000662">
    <property type="component" value="Chromosome 3"/>
</dbReference>
<keyword evidence="2" id="KW-1185">Reference proteome</keyword>
<accession>Q0B1N3</accession>
<evidence type="ECO:0000313" key="1">
    <source>
        <dbReference type="EMBL" id="ABI91940.1"/>
    </source>
</evidence>
<reference evidence="1" key="1">
    <citation type="submission" date="2006-08" db="EMBL/GenBank/DDBJ databases">
        <title>Complete sequence of Chromosome 3 of Burkholderia cepacia AMMD.</title>
        <authorList>
            <consortium name="US DOE Joint Genome Institute"/>
            <person name="Copeland A."/>
            <person name="Lucas S."/>
            <person name="Lapidus A."/>
            <person name="Barry K."/>
            <person name="Detter J.C."/>
            <person name="Glavina del Rio T."/>
            <person name="Hammon N."/>
            <person name="Israni S."/>
            <person name="Pitluck S."/>
            <person name="Bruce D."/>
            <person name="Chain P."/>
            <person name="Malfatti S."/>
            <person name="Shin M."/>
            <person name="Vergez L."/>
            <person name="Schmutz J."/>
            <person name="Larimer F."/>
            <person name="Land M."/>
            <person name="Hauser L."/>
            <person name="Kyrpides N."/>
            <person name="Kim E."/>
            <person name="Parke J."/>
            <person name="Coenye T."/>
            <person name="Konstantinidis K."/>
            <person name="Ramette A."/>
            <person name="Tiedje J."/>
            <person name="Richardson P."/>
        </authorList>
    </citation>
    <scope>NUCLEOTIDE SEQUENCE</scope>
    <source>
        <strain evidence="1">AMMD</strain>
    </source>
</reference>
<sequence length="158" mass="17055">MSTFGLYARLHRLDIVVRADVHAWNAWRAPFPTGTLGPSDIPLRHDRALLDPCDGKLQRFIARFLRIGEVPIDAERACFAGAVGDDGRCCIATTAGGGYHRPDLAAVILDDVVRLHTTPPAVHRLSAGHTMSAVAAASPTRDGKLVVEIAQSITQRVQ</sequence>
<dbReference type="KEGG" id="bam:Bamb_6396"/>
<evidence type="ECO:0000313" key="2">
    <source>
        <dbReference type="Proteomes" id="UP000000662"/>
    </source>
</evidence>
<dbReference type="EMBL" id="CP000442">
    <property type="protein sequence ID" value="ABI91940.1"/>
    <property type="molecule type" value="Genomic_DNA"/>
</dbReference>
<proteinExistence type="predicted"/>